<dbReference type="Proteomes" id="UP001165960">
    <property type="component" value="Unassembled WGS sequence"/>
</dbReference>
<evidence type="ECO:0000313" key="1">
    <source>
        <dbReference type="EMBL" id="KAJ9072751.1"/>
    </source>
</evidence>
<accession>A0ACC2TDV3</accession>
<keyword evidence="2" id="KW-1185">Reference proteome</keyword>
<organism evidence="1 2">
    <name type="scientific">Entomophthora muscae</name>
    <dbReference type="NCBI Taxonomy" id="34485"/>
    <lineage>
        <taxon>Eukaryota</taxon>
        <taxon>Fungi</taxon>
        <taxon>Fungi incertae sedis</taxon>
        <taxon>Zoopagomycota</taxon>
        <taxon>Entomophthoromycotina</taxon>
        <taxon>Entomophthoromycetes</taxon>
        <taxon>Entomophthorales</taxon>
        <taxon>Entomophthoraceae</taxon>
        <taxon>Entomophthora</taxon>
    </lineage>
</organism>
<proteinExistence type="predicted"/>
<sequence>MHFLQGLLHHLPANLIVNCLVTGCWENVLITLSLNSVNVERPLEEMKLEDTPVSHCPEFYPEEYLLLS</sequence>
<protein>
    <submittedName>
        <fullName evidence="1">Uncharacterized protein</fullName>
    </submittedName>
</protein>
<name>A0ACC2TDV3_9FUNG</name>
<evidence type="ECO:0000313" key="2">
    <source>
        <dbReference type="Proteomes" id="UP001165960"/>
    </source>
</evidence>
<comment type="caution">
    <text evidence="1">The sequence shown here is derived from an EMBL/GenBank/DDBJ whole genome shotgun (WGS) entry which is preliminary data.</text>
</comment>
<dbReference type="EMBL" id="QTSX02002968">
    <property type="protein sequence ID" value="KAJ9072751.1"/>
    <property type="molecule type" value="Genomic_DNA"/>
</dbReference>
<reference evidence="1" key="1">
    <citation type="submission" date="2022-04" db="EMBL/GenBank/DDBJ databases">
        <title>Genome of the entomopathogenic fungus Entomophthora muscae.</title>
        <authorList>
            <person name="Elya C."/>
            <person name="Lovett B.R."/>
            <person name="Lee E."/>
            <person name="Macias A.M."/>
            <person name="Hajek A.E."/>
            <person name="De Bivort B.L."/>
            <person name="Kasson M.T."/>
            <person name="De Fine Licht H.H."/>
            <person name="Stajich J.E."/>
        </authorList>
    </citation>
    <scope>NUCLEOTIDE SEQUENCE</scope>
    <source>
        <strain evidence="1">Berkeley</strain>
    </source>
</reference>
<gene>
    <name evidence="1" type="ORF">DSO57_1024024</name>
</gene>